<dbReference type="Proteomes" id="UP000598633">
    <property type="component" value="Unassembled WGS sequence"/>
</dbReference>
<dbReference type="CDD" id="cd09618">
    <property type="entry name" value="CBM9_like_2"/>
    <property type="match status" value="1"/>
</dbReference>
<comment type="caution">
    <text evidence="1">The sequence shown here is derived from an EMBL/GenBank/DDBJ whole genome shotgun (WGS) entry which is preliminary data.</text>
</comment>
<organism evidence="1 2">
    <name type="scientific">Candidatus Sulfomarinibacter kjeldsenii</name>
    <dbReference type="NCBI Taxonomy" id="2885994"/>
    <lineage>
        <taxon>Bacteria</taxon>
        <taxon>Pseudomonadati</taxon>
        <taxon>Acidobacteriota</taxon>
        <taxon>Thermoanaerobaculia</taxon>
        <taxon>Thermoanaerobaculales</taxon>
        <taxon>Candidatus Sulfomarinibacteraceae</taxon>
        <taxon>Candidatus Sulfomarinibacter</taxon>
    </lineage>
</organism>
<accession>A0A8J6XYS9</accession>
<evidence type="ECO:0000313" key="2">
    <source>
        <dbReference type="Proteomes" id="UP000598633"/>
    </source>
</evidence>
<reference evidence="1 2" key="1">
    <citation type="submission" date="2020-08" db="EMBL/GenBank/DDBJ databases">
        <title>Acidobacteriota in marine sediments use diverse sulfur dissimilation pathways.</title>
        <authorList>
            <person name="Wasmund K."/>
        </authorList>
    </citation>
    <scope>NUCLEOTIDE SEQUENCE [LARGE SCALE GENOMIC DNA]</scope>
    <source>
        <strain evidence="1">MAG AM3-A</strain>
    </source>
</reference>
<evidence type="ECO:0000313" key="1">
    <source>
        <dbReference type="EMBL" id="MBD3870308.1"/>
    </source>
</evidence>
<feature type="non-terminal residue" evidence="1">
    <location>
        <position position="226"/>
    </location>
</feature>
<dbReference type="EMBL" id="JACXWA010000054">
    <property type="protein sequence ID" value="MBD3870308.1"/>
    <property type="molecule type" value="Genomic_DNA"/>
</dbReference>
<name>A0A8J6XYS9_9BACT</name>
<dbReference type="SUPFAM" id="SSF49344">
    <property type="entry name" value="CBD9-like"/>
    <property type="match status" value="1"/>
</dbReference>
<gene>
    <name evidence="1" type="ORF">IFJ97_02975</name>
</gene>
<dbReference type="Gene3D" id="2.60.40.1190">
    <property type="match status" value="1"/>
</dbReference>
<dbReference type="AlphaFoldDB" id="A0A8J6XYS9"/>
<protein>
    <submittedName>
        <fullName evidence="1">Carbohydrate binding family 9 domain-containing protein</fullName>
    </submittedName>
</protein>
<sequence>MYRKLTVAIGVLLGTTIWVFDAVAQDPVTFERPAAVASPISEAPTIDGEVLDDPAWIGVTPTSGFIQKTPDTGQPVSERTEVYIAYTGNTLYFGVVCYDREPGKIIVADSRRDSELEETDSFQIILDTYRDEQTGFVFGTNPVGIEYDGQVTREGEGSAFSAGGFNKNWDAVWEVSAHTSAIGWSAEFAIPFTTLRYPRGEEQVWTLNMQRNIRRHNEQSFWSPIP</sequence>
<proteinExistence type="predicted"/>